<sequence>MEKQKRTTKLTLDVIPKVGSRDRAMLINNLTELEIYKLAVGKNAALGFSTEELNAIEEKYKGQRGLFNEDIQNEINKKGWLVKPTTIKQYIQRDQLPMPKERKKVKGKGAVSLYPLDFMRHLNFVRFMLNAGRETFISLLVLISTAQELGKISDHSFIRSMHHCEEIYDSDDNSSIIDDYCDEIENNISFLDSSVMDGLNYLIEDFKTAINILDDQYRGDTVTEHRLKIFEKIKEKLRKSKNIDNDFFNTIKLRLNKDISELYEIKKALEDSSRKLKDLIAETKKALWT</sequence>
<gene>
    <name evidence="1" type="ORF">JETT_2059</name>
</gene>
<name>A0A533QAG6_9BACT</name>
<dbReference type="Proteomes" id="UP000319783">
    <property type="component" value="Unassembled WGS sequence"/>
</dbReference>
<comment type="caution">
    <text evidence="1">The sequence shown here is derived from an EMBL/GenBank/DDBJ whole genome shotgun (WGS) entry which is preliminary data.</text>
</comment>
<reference evidence="1 2" key="1">
    <citation type="submission" date="2019-04" db="EMBL/GenBank/DDBJ databases">
        <title>Genome of a novel bacterium Candidatus Jettenia ecosi reconstructed from metagenome of an anammox bioreactor.</title>
        <authorList>
            <person name="Mardanov A.V."/>
            <person name="Beletsky A.V."/>
            <person name="Ravin N.V."/>
            <person name="Botchkova E.A."/>
            <person name="Litti Y.V."/>
            <person name="Nozhevnikova A.N."/>
        </authorList>
    </citation>
    <scope>NUCLEOTIDE SEQUENCE [LARGE SCALE GENOMIC DNA]</scope>
    <source>
        <strain evidence="1">J2</strain>
    </source>
</reference>
<organism evidence="1 2">
    <name type="scientific">Candidatus Jettenia ecosi</name>
    <dbReference type="NCBI Taxonomy" id="2494326"/>
    <lineage>
        <taxon>Bacteria</taxon>
        <taxon>Pseudomonadati</taxon>
        <taxon>Planctomycetota</taxon>
        <taxon>Candidatus Brocadiia</taxon>
        <taxon>Candidatus Brocadiales</taxon>
        <taxon>Candidatus Brocadiaceae</taxon>
        <taxon>Candidatus Jettenia</taxon>
    </lineage>
</organism>
<protein>
    <submittedName>
        <fullName evidence="1">Uncharacterized protein</fullName>
    </submittedName>
</protein>
<proteinExistence type="predicted"/>
<dbReference type="AlphaFoldDB" id="A0A533QAG6"/>
<evidence type="ECO:0000313" key="2">
    <source>
        <dbReference type="Proteomes" id="UP000319783"/>
    </source>
</evidence>
<evidence type="ECO:0000313" key="1">
    <source>
        <dbReference type="EMBL" id="TLD41698.1"/>
    </source>
</evidence>
<dbReference type="EMBL" id="SULG01000039">
    <property type="protein sequence ID" value="TLD41698.1"/>
    <property type="molecule type" value="Genomic_DNA"/>
</dbReference>
<accession>A0A533QAG6</accession>